<feature type="domain" description="Filamentation induced by cAMP protein Fic-like C-terminal" evidence="1">
    <location>
        <begin position="289"/>
        <end position="352"/>
    </location>
</feature>
<dbReference type="EMBL" id="CP043329">
    <property type="protein sequence ID" value="QEK52201.1"/>
    <property type="molecule type" value="Genomic_DNA"/>
</dbReference>
<dbReference type="Proteomes" id="UP000323653">
    <property type="component" value="Chromosome"/>
</dbReference>
<keyword evidence="3" id="KW-1185">Reference proteome</keyword>
<evidence type="ECO:0000259" key="1">
    <source>
        <dbReference type="Pfam" id="PF21247"/>
    </source>
</evidence>
<dbReference type="Pfam" id="PF21247">
    <property type="entry name" value="Fic-like_C"/>
    <property type="match status" value="1"/>
</dbReference>
<dbReference type="PANTHER" id="PTHR30595">
    <property type="entry name" value="GLPR-RELATED TRANSCRIPTIONAL REPRESSOR"/>
    <property type="match status" value="1"/>
</dbReference>
<organism evidence="2 3">
    <name type="scientific">Pedobacter aquae</name>
    <dbReference type="NCBI Taxonomy" id="2605747"/>
    <lineage>
        <taxon>Bacteria</taxon>
        <taxon>Pseudomonadati</taxon>
        <taxon>Bacteroidota</taxon>
        <taxon>Sphingobacteriia</taxon>
        <taxon>Sphingobacteriales</taxon>
        <taxon>Sphingobacteriaceae</taxon>
        <taxon>Pedobacter</taxon>
    </lineage>
</organism>
<dbReference type="RefSeq" id="WP_149075021.1">
    <property type="nucleotide sequence ID" value="NZ_CP043329.1"/>
</dbReference>
<evidence type="ECO:0000313" key="3">
    <source>
        <dbReference type="Proteomes" id="UP000323653"/>
    </source>
</evidence>
<dbReference type="Gene3D" id="3.30.565.60">
    <property type="match status" value="1"/>
</dbReference>
<dbReference type="PANTHER" id="PTHR30595:SF6">
    <property type="entry name" value="SCHLAFEN ALBA-2 DOMAIN-CONTAINING PROTEIN"/>
    <property type="match status" value="1"/>
</dbReference>
<dbReference type="InterPro" id="IPR038475">
    <property type="entry name" value="RecG_C_sf"/>
</dbReference>
<evidence type="ECO:0000313" key="2">
    <source>
        <dbReference type="EMBL" id="QEK52201.1"/>
    </source>
</evidence>
<dbReference type="AlphaFoldDB" id="A0A5C0VKP4"/>
<name>A0A5C0VKP4_9SPHI</name>
<accession>A0A5C0VKP4</accession>
<gene>
    <name evidence="2" type="ORF">FYC62_11565</name>
</gene>
<sequence>MPNTQQPQPFAAMEANVVNSSEVALSTFVLGRRFCAPKSPNVASSESLKADNRTIVQKLASLRFFDVRYNCPTHAGVLLFGKSPEFFLFGAYVQYVSFKGLTLGSEINNELKFSGDLFSVLLKLDTFIETSLIKRHPVPVTVLREETVKNYSFCAIRELMMNAIMHRDYESNTPIRFYEYSNRIELMNPGNLYGNARPENFPNVNDYRNPVIAEALKILGYVNSKVSLFLAPLSLRFSRGVTRVKEELLENGNGSALFDFSKLTVFEVTVPISAHYLAFTDPVTDPVADPVIQLLKLLAQGELSSSEMRARLGIKHRATFRDNYIHPAISLGLIVQTIPEKPNSRLQKYKLTERARKYLSENVIKN</sequence>
<proteinExistence type="predicted"/>
<dbReference type="Pfam" id="PF13749">
    <property type="entry name" value="HATPase_c_4"/>
    <property type="match status" value="1"/>
</dbReference>
<dbReference type="KEGG" id="pej:FYC62_11565"/>
<dbReference type="InterPro" id="IPR049514">
    <property type="entry name" value="Fic-like_C"/>
</dbReference>
<reference evidence="2 3" key="1">
    <citation type="submission" date="2019-08" db="EMBL/GenBank/DDBJ databases">
        <title>Pedobacter sp. nov., isolated from Han river, South Korea.</title>
        <authorList>
            <person name="Lee D.-H."/>
            <person name="Kim Y.-S."/>
            <person name="Hwang E.-M."/>
            <person name="Le Tran T.C."/>
            <person name="Cha C.-J."/>
        </authorList>
    </citation>
    <scope>NUCLEOTIDE SEQUENCE [LARGE SCALE GENOMIC DNA]</scope>
    <source>
        <strain evidence="2 3">CJ43</strain>
    </source>
</reference>
<protein>
    <recommendedName>
        <fullName evidence="1">Filamentation induced by cAMP protein Fic-like C-terminal domain-containing protein</fullName>
    </recommendedName>
</protein>